<evidence type="ECO:0000313" key="1">
    <source>
        <dbReference type="EMBL" id="KAK3077839.1"/>
    </source>
</evidence>
<sequence>TSALGSKYENESDTNTNEELGVICAMMEMRAVQERCKAKAAAVPALASVGGDLEFAVRCAQGGQSDKAQERGVSRHVRQVVRRLKPFNPLCTPSFSKPIPKKATQVVDNDSSKYKETEKKRKKMEMKEHKAEVGNFSGNADKGSPKDRFRCITL</sequence>
<feature type="non-terminal residue" evidence="1">
    <location>
        <position position="1"/>
    </location>
</feature>
<dbReference type="EMBL" id="JAWDJW010002450">
    <property type="protein sequence ID" value="KAK3077839.1"/>
    <property type="molecule type" value="Genomic_DNA"/>
</dbReference>
<evidence type="ECO:0000313" key="2">
    <source>
        <dbReference type="Proteomes" id="UP001186974"/>
    </source>
</evidence>
<name>A0ACC3DML4_9PEZI</name>
<protein>
    <submittedName>
        <fullName evidence="1">Uncharacterized protein</fullName>
    </submittedName>
</protein>
<proteinExistence type="predicted"/>
<keyword evidence="2" id="KW-1185">Reference proteome</keyword>
<accession>A0ACC3DML4</accession>
<comment type="caution">
    <text evidence="1">The sequence shown here is derived from an EMBL/GenBank/DDBJ whole genome shotgun (WGS) entry which is preliminary data.</text>
</comment>
<reference evidence="1" key="1">
    <citation type="submission" date="2024-09" db="EMBL/GenBank/DDBJ databases">
        <title>Black Yeasts Isolated from many extreme environments.</title>
        <authorList>
            <person name="Coleine C."/>
            <person name="Stajich J.E."/>
            <person name="Selbmann L."/>
        </authorList>
    </citation>
    <scope>NUCLEOTIDE SEQUENCE</scope>
    <source>
        <strain evidence="1">CCFEE 5737</strain>
    </source>
</reference>
<gene>
    <name evidence="1" type="ORF">LTS18_009121</name>
</gene>
<organism evidence="1 2">
    <name type="scientific">Coniosporium uncinatum</name>
    <dbReference type="NCBI Taxonomy" id="93489"/>
    <lineage>
        <taxon>Eukaryota</taxon>
        <taxon>Fungi</taxon>
        <taxon>Dikarya</taxon>
        <taxon>Ascomycota</taxon>
        <taxon>Pezizomycotina</taxon>
        <taxon>Dothideomycetes</taxon>
        <taxon>Dothideomycetes incertae sedis</taxon>
        <taxon>Coniosporium</taxon>
    </lineage>
</organism>
<dbReference type="Proteomes" id="UP001186974">
    <property type="component" value="Unassembled WGS sequence"/>
</dbReference>